<evidence type="ECO:0000256" key="2">
    <source>
        <dbReference type="ARBA" id="ARBA00022525"/>
    </source>
</evidence>
<evidence type="ECO:0000259" key="4">
    <source>
        <dbReference type="PROSITE" id="PS50871"/>
    </source>
</evidence>
<dbReference type="InterPro" id="IPR050392">
    <property type="entry name" value="Collagen/C1q_domain"/>
</dbReference>
<dbReference type="PANTHER" id="PTHR15427:SF2">
    <property type="entry name" value="EMILIN-3"/>
    <property type="match status" value="1"/>
</dbReference>
<dbReference type="Gene3D" id="2.60.120.40">
    <property type="match status" value="1"/>
</dbReference>
<dbReference type="SMART" id="SM00110">
    <property type="entry name" value="C1Q"/>
    <property type="match status" value="1"/>
</dbReference>
<reference evidence="5" key="1">
    <citation type="submission" date="2022-11" db="EMBL/GenBank/DDBJ databases">
        <title>Centuries of genome instability and evolution in soft-shell clam transmissible cancer (bioRxiv).</title>
        <authorList>
            <person name="Hart S.F.M."/>
            <person name="Yonemitsu M.A."/>
            <person name="Giersch R.M."/>
            <person name="Beal B.F."/>
            <person name="Arriagada G."/>
            <person name="Davis B.W."/>
            <person name="Ostrander E.A."/>
            <person name="Goff S.P."/>
            <person name="Metzger M.J."/>
        </authorList>
    </citation>
    <scope>NUCLEOTIDE SEQUENCE</scope>
    <source>
        <strain evidence="5">MELC-2E11</strain>
        <tissue evidence="5">Siphon/mantle</tissue>
    </source>
</reference>
<dbReference type="Proteomes" id="UP001164746">
    <property type="component" value="Chromosome 5"/>
</dbReference>
<evidence type="ECO:0000256" key="1">
    <source>
        <dbReference type="ARBA" id="ARBA00004613"/>
    </source>
</evidence>
<dbReference type="PANTHER" id="PTHR15427">
    <property type="entry name" value="EMILIN ELASTIN MICROFIBRIL INTERFACE-LOCATED PROTEIN ELASTIN MICROFIBRIL INTERFACER"/>
    <property type="match status" value="1"/>
</dbReference>
<keyword evidence="2" id="KW-0964">Secreted</keyword>
<name>A0ABY7EAW0_MYAAR</name>
<evidence type="ECO:0000313" key="5">
    <source>
        <dbReference type="EMBL" id="WAR05937.1"/>
    </source>
</evidence>
<proteinExistence type="predicted"/>
<feature type="chain" id="PRO_5045150813" evidence="3">
    <location>
        <begin position="22"/>
        <end position="146"/>
    </location>
</feature>
<keyword evidence="3" id="KW-0732">Signal</keyword>
<evidence type="ECO:0000256" key="3">
    <source>
        <dbReference type="SAM" id="SignalP"/>
    </source>
</evidence>
<protein>
    <submittedName>
        <fullName evidence="5">EMIL2-like protein</fullName>
    </submittedName>
</protein>
<comment type="subcellular location">
    <subcellularLocation>
        <location evidence="1">Secreted</location>
    </subcellularLocation>
</comment>
<dbReference type="InterPro" id="IPR008983">
    <property type="entry name" value="Tumour_necrosis_fac-like_dom"/>
</dbReference>
<dbReference type="PROSITE" id="PS50871">
    <property type="entry name" value="C1Q"/>
    <property type="match status" value="1"/>
</dbReference>
<dbReference type="InterPro" id="IPR001073">
    <property type="entry name" value="C1q_dom"/>
</dbReference>
<feature type="domain" description="C1q" evidence="4">
    <location>
        <begin position="16"/>
        <end position="146"/>
    </location>
</feature>
<dbReference type="Pfam" id="PF00386">
    <property type="entry name" value="C1q"/>
    <property type="match status" value="1"/>
</dbReference>
<organism evidence="5 6">
    <name type="scientific">Mya arenaria</name>
    <name type="common">Soft-shell clam</name>
    <dbReference type="NCBI Taxonomy" id="6604"/>
    <lineage>
        <taxon>Eukaryota</taxon>
        <taxon>Metazoa</taxon>
        <taxon>Spiralia</taxon>
        <taxon>Lophotrochozoa</taxon>
        <taxon>Mollusca</taxon>
        <taxon>Bivalvia</taxon>
        <taxon>Autobranchia</taxon>
        <taxon>Heteroconchia</taxon>
        <taxon>Euheterodonta</taxon>
        <taxon>Imparidentia</taxon>
        <taxon>Neoheterodontei</taxon>
        <taxon>Myida</taxon>
        <taxon>Myoidea</taxon>
        <taxon>Myidae</taxon>
        <taxon>Mya</taxon>
    </lineage>
</organism>
<keyword evidence="6" id="KW-1185">Reference proteome</keyword>
<feature type="signal peptide" evidence="3">
    <location>
        <begin position="1"/>
        <end position="21"/>
    </location>
</feature>
<accession>A0ABY7EAW0</accession>
<sequence length="146" mass="16288">MLKKSVSSAIFLCFLYQIGTGMFTASYPTNLTPSSGTNFIFGVVVVNDGSWYNNTTGEFTAPLSGNYLFTGALCPQRSTSFYFGITLNGVEQTRAEYFESDGHVCHSYTSVLQLNANDKFAIKSVHPYNELFEDHSRWNIFSGVKR</sequence>
<gene>
    <name evidence="5" type="ORF">MAR_021306</name>
</gene>
<dbReference type="SUPFAM" id="SSF49842">
    <property type="entry name" value="TNF-like"/>
    <property type="match status" value="1"/>
</dbReference>
<evidence type="ECO:0000313" key="6">
    <source>
        <dbReference type="Proteomes" id="UP001164746"/>
    </source>
</evidence>
<dbReference type="EMBL" id="CP111016">
    <property type="protein sequence ID" value="WAR05937.1"/>
    <property type="molecule type" value="Genomic_DNA"/>
</dbReference>